<dbReference type="InterPro" id="IPR016181">
    <property type="entry name" value="Acyl_CoA_acyltransferase"/>
</dbReference>
<protein>
    <submittedName>
        <fullName evidence="2">GNAT family N-acetyltransferase</fullName>
    </submittedName>
</protein>
<accession>A0ABW4JDI9</accession>
<evidence type="ECO:0000259" key="1">
    <source>
        <dbReference type="PROSITE" id="PS51186"/>
    </source>
</evidence>
<proteinExistence type="predicted"/>
<dbReference type="CDD" id="cd04301">
    <property type="entry name" value="NAT_SF"/>
    <property type="match status" value="1"/>
</dbReference>
<comment type="caution">
    <text evidence="2">The sequence shown here is derived from an EMBL/GenBank/DDBJ whole genome shotgun (WGS) entry which is preliminary data.</text>
</comment>
<evidence type="ECO:0000313" key="2">
    <source>
        <dbReference type="EMBL" id="MFD1673210.1"/>
    </source>
</evidence>
<gene>
    <name evidence="2" type="ORF">ACFSB2_00550</name>
</gene>
<name>A0ABW4JDI9_9BACL</name>
<dbReference type="Gene3D" id="3.40.630.30">
    <property type="match status" value="1"/>
</dbReference>
<organism evidence="2 3">
    <name type="scientific">Alicyclobacillus fodiniaquatilis</name>
    <dbReference type="NCBI Taxonomy" id="1661150"/>
    <lineage>
        <taxon>Bacteria</taxon>
        <taxon>Bacillati</taxon>
        <taxon>Bacillota</taxon>
        <taxon>Bacilli</taxon>
        <taxon>Bacillales</taxon>
        <taxon>Alicyclobacillaceae</taxon>
        <taxon>Alicyclobacillus</taxon>
    </lineage>
</organism>
<dbReference type="SUPFAM" id="SSF55729">
    <property type="entry name" value="Acyl-CoA N-acyltransferases (Nat)"/>
    <property type="match status" value="1"/>
</dbReference>
<dbReference type="Proteomes" id="UP001597079">
    <property type="component" value="Unassembled WGS sequence"/>
</dbReference>
<feature type="domain" description="N-acetyltransferase" evidence="1">
    <location>
        <begin position="1"/>
        <end position="135"/>
    </location>
</feature>
<dbReference type="Pfam" id="PF13508">
    <property type="entry name" value="Acetyltransf_7"/>
    <property type="match status" value="1"/>
</dbReference>
<evidence type="ECO:0000313" key="3">
    <source>
        <dbReference type="Proteomes" id="UP001597079"/>
    </source>
</evidence>
<sequence length="182" mass="21809">MEQEWYTRLEKYFPEHELKHPEHMQELFAEHVAYRREQTSEYLIIYAEFDDFIFIDYLLVNPKTRGSGIGSKLIDSFKNRGKTLLAEVEPADDNDKDAKKRLRFYEKNGFRKAENIVYTRETDDGQPFSMHIYYWSPSPTSETQILENMEVVCEQIHNFHAKRHYGRIPADPEDVLHWKSEQ</sequence>
<dbReference type="PROSITE" id="PS51186">
    <property type="entry name" value="GNAT"/>
    <property type="match status" value="1"/>
</dbReference>
<dbReference type="EMBL" id="JBHUCX010000002">
    <property type="protein sequence ID" value="MFD1673210.1"/>
    <property type="molecule type" value="Genomic_DNA"/>
</dbReference>
<reference evidence="3" key="1">
    <citation type="journal article" date="2019" name="Int. J. Syst. Evol. Microbiol.">
        <title>The Global Catalogue of Microorganisms (GCM) 10K type strain sequencing project: providing services to taxonomists for standard genome sequencing and annotation.</title>
        <authorList>
            <consortium name="The Broad Institute Genomics Platform"/>
            <consortium name="The Broad Institute Genome Sequencing Center for Infectious Disease"/>
            <person name="Wu L."/>
            <person name="Ma J."/>
        </authorList>
    </citation>
    <scope>NUCLEOTIDE SEQUENCE [LARGE SCALE GENOMIC DNA]</scope>
    <source>
        <strain evidence="3">CGMCC 1.12286</strain>
    </source>
</reference>
<dbReference type="InterPro" id="IPR000182">
    <property type="entry name" value="GNAT_dom"/>
</dbReference>
<keyword evidence="3" id="KW-1185">Reference proteome</keyword>
<dbReference type="RefSeq" id="WP_377940557.1">
    <property type="nucleotide sequence ID" value="NZ_JBHUCX010000002.1"/>
</dbReference>